<gene>
    <name evidence="1" type="ORF">EYB53_016065</name>
</gene>
<reference evidence="1 2" key="1">
    <citation type="submission" date="2021-03" db="EMBL/GenBank/DDBJ databases">
        <authorList>
            <person name="Grouzdev D.S."/>
        </authorList>
    </citation>
    <scope>NUCLEOTIDE SEQUENCE [LARGE SCALE GENOMIC DNA]</scope>
    <source>
        <strain evidence="1 2">M50-1</strain>
    </source>
</reference>
<dbReference type="EMBL" id="SIJK02000030">
    <property type="protein sequence ID" value="MBP1467229.1"/>
    <property type="molecule type" value="Genomic_DNA"/>
</dbReference>
<dbReference type="RefSeq" id="WP_135479444.1">
    <property type="nucleotide sequence ID" value="NZ_SIJK02000030.1"/>
</dbReference>
<protein>
    <submittedName>
        <fullName evidence="1">Uncharacterized protein</fullName>
    </submittedName>
</protein>
<accession>A0ABS4DCQ6</accession>
<comment type="caution">
    <text evidence="1">The sequence shown here is derived from an EMBL/GenBank/DDBJ whole genome shotgun (WGS) entry which is preliminary data.</text>
</comment>
<evidence type="ECO:0000313" key="1">
    <source>
        <dbReference type="EMBL" id="MBP1467229.1"/>
    </source>
</evidence>
<evidence type="ECO:0000313" key="2">
    <source>
        <dbReference type="Proteomes" id="UP001193081"/>
    </source>
</evidence>
<proteinExistence type="predicted"/>
<sequence>MQSGPIQVLTFAFDRVDRFEGQILRELDELRSHGMIRILDLQFVLKEADGTVHTLHERDLPDGSVRSFGTLIDPLLGLVATVETYTEQAPGAETMLSPEHGAGLDLDVIRAAVTDLAPGTAAALVLVEHAWALGLGAAITEAGGHMVTQGFLTRNALLAVGQELNAIVEAEVAIERAAAARGAALLDTLTTLTAAEEVQREAMASAITTVVGVEAFRSTVAAEAVRALVVAGLLTEADAPEAIDILVDAELISEATLDEASATADAILAELSQDW</sequence>
<dbReference type="Proteomes" id="UP001193081">
    <property type="component" value="Unassembled WGS sequence"/>
</dbReference>
<keyword evidence="2" id="KW-1185">Reference proteome</keyword>
<organism evidence="1 2">
    <name type="scientific">Candidatus Chloroploca mongolica</name>
    <dbReference type="NCBI Taxonomy" id="2528176"/>
    <lineage>
        <taxon>Bacteria</taxon>
        <taxon>Bacillati</taxon>
        <taxon>Chloroflexota</taxon>
        <taxon>Chloroflexia</taxon>
        <taxon>Chloroflexales</taxon>
        <taxon>Chloroflexineae</taxon>
        <taxon>Oscillochloridaceae</taxon>
        <taxon>Candidatus Chloroploca</taxon>
    </lineage>
</organism>
<name>A0ABS4DCQ6_9CHLR</name>